<name>A0ABQ1LZE7_9BACT</name>
<feature type="transmembrane region" description="Helical" evidence="1">
    <location>
        <begin position="191"/>
        <end position="214"/>
    </location>
</feature>
<gene>
    <name evidence="2" type="ORF">GCM10011506_16890</name>
</gene>
<evidence type="ECO:0000256" key="1">
    <source>
        <dbReference type="SAM" id="Phobius"/>
    </source>
</evidence>
<dbReference type="Pfam" id="PF03929">
    <property type="entry name" value="PepSY_TM"/>
    <property type="match status" value="1"/>
</dbReference>
<keyword evidence="1" id="KW-1133">Transmembrane helix</keyword>
<dbReference type="Proteomes" id="UP000636010">
    <property type="component" value="Unassembled WGS sequence"/>
</dbReference>
<keyword evidence="1" id="KW-0472">Membrane</keyword>
<sequence>MKKVLGKIHLIIGLASGLVVFIVAITGCLWAFKDEIKSFSQEELRFDPSDKSFISISAAEEIAHNVFPGKLIHGILYDDITKPVEVIFYQPEPLFYSSIFLHPTEGNVLKTEDHLNGFFAFVLDGHIHLWLPEKIGTQIVKWSTVLFFILVLSGIYLWWPRNKKNLRQRFKLDWKKTTKWKRKNFDLHSILGFYISVFALVFILTGLIMAFPIVNEAAYRVMGGDKKATFLIPNASKYNGAQEEKPIDQLLVKLQKEYPNANDYEIHLPYTDSSSIYVEVSNQDGVFYNSDFVYFDQNTLEEVPSDTYYGKYDEASVSDKIIRMNYDTHVGAIAGLPGKIIAFLASLVVASLPVTGSLLWYGRKFKKKKKRNKVQTKHVVEF</sequence>
<feature type="transmembrane region" description="Helical" evidence="1">
    <location>
        <begin position="340"/>
        <end position="361"/>
    </location>
</feature>
<dbReference type="PANTHER" id="PTHR34219:SF3">
    <property type="entry name" value="BLL7967 PROTEIN"/>
    <property type="match status" value="1"/>
</dbReference>
<dbReference type="PROSITE" id="PS51257">
    <property type="entry name" value="PROKAR_LIPOPROTEIN"/>
    <property type="match status" value="1"/>
</dbReference>
<dbReference type="RefSeq" id="WP_188462291.1">
    <property type="nucleotide sequence ID" value="NZ_BAABHU010000005.1"/>
</dbReference>
<dbReference type="EMBL" id="BMEC01000005">
    <property type="protein sequence ID" value="GGC32064.1"/>
    <property type="molecule type" value="Genomic_DNA"/>
</dbReference>
<feature type="transmembrane region" description="Helical" evidence="1">
    <location>
        <begin position="12"/>
        <end position="32"/>
    </location>
</feature>
<dbReference type="PANTHER" id="PTHR34219">
    <property type="entry name" value="IRON-REGULATED INNER MEMBRANE PROTEIN-RELATED"/>
    <property type="match status" value="1"/>
</dbReference>
<protein>
    <submittedName>
        <fullName evidence="2">Sulfite reductase</fullName>
    </submittedName>
</protein>
<feature type="transmembrane region" description="Helical" evidence="1">
    <location>
        <begin position="139"/>
        <end position="159"/>
    </location>
</feature>
<accession>A0ABQ1LZE7</accession>
<keyword evidence="1" id="KW-0812">Transmembrane</keyword>
<evidence type="ECO:0000313" key="2">
    <source>
        <dbReference type="EMBL" id="GGC32064.1"/>
    </source>
</evidence>
<evidence type="ECO:0000313" key="3">
    <source>
        <dbReference type="Proteomes" id="UP000636010"/>
    </source>
</evidence>
<proteinExistence type="predicted"/>
<comment type="caution">
    <text evidence="2">The sequence shown here is derived from an EMBL/GenBank/DDBJ whole genome shotgun (WGS) entry which is preliminary data.</text>
</comment>
<organism evidence="2 3">
    <name type="scientific">Marivirga lumbricoides</name>
    <dbReference type="NCBI Taxonomy" id="1046115"/>
    <lineage>
        <taxon>Bacteria</taxon>
        <taxon>Pseudomonadati</taxon>
        <taxon>Bacteroidota</taxon>
        <taxon>Cytophagia</taxon>
        <taxon>Cytophagales</taxon>
        <taxon>Marivirgaceae</taxon>
        <taxon>Marivirga</taxon>
    </lineage>
</organism>
<reference evidence="3" key="1">
    <citation type="journal article" date="2019" name="Int. J. Syst. Evol. Microbiol.">
        <title>The Global Catalogue of Microorganisms (GCM) 10K type strain sequencing project: providing services to taxonomists for standard genome sequencing and annotation.</title>
        <authorList>
            <consortium name="The Broad Institute Genomics Platform"/>
            <consortium name="The Broad Institute Genome Sequencing Center for Infectious Disease"/>
            <person name="Wu L."/>
            <person name="Ma J."/>
        </authorList>
    </citation>
    <scope>NUCLEOTIDE SEQUENCE [LARGE SCALE GENOMIC DNA]</scope>
    <source>
        <strain evidence="3">CGMCC 1.10832</strain>
    </source>
</reference>
<dbReference type="InterPro" id="IPR005625">
    <property type="entry name" value="PepSY-ass_TM"/>
</dbReference>
<keyword evidence="3" id="KW-1185">Reference proteome</keyword>